<feature type="region of interest" description="Disordered" evidence="1">
    <location>
        <begin position="1"/>
        <end position="26"/>
    </location>
</feature>
<feature type="compositionally biased region" description="Basic and acidic residues" evidence="1">
    <location>
        <begin position="197"/>
        <end position="208"/>
    </location>
</feature>
<name>A0ABW6BZH3_9BACT</name>
<feature type="compositionally biased region" description="Low complexity" evidence="1">
    <location>
        <begin position="169"/>
        <end position="180"/>
    </location>
</feature>
<feature type="compositionally biased region" description="Polar residues" evidence="1">
    <location>
        <begin position="96"/>
        <end position="106"/>
    </location>
</feature>
<dbReference type="RefSeq" id="WP_377487819.1">
    <property type="nucleotide sequence ID" value="NZ_JBHUOX010000016.1"/>
</dbReference>
<reference evidence="3" key="1">
    <citation type="journal article" date="2019" name="Int. J. Syst. Evol. Microbiol.">
        <title>The Global Catalogue of Microorganisms (GCM) 10K type strain sequencing project: providing services to taxonomists for standard genome sequencing and annotation.</title>
        <authorList>
            <consortium name="The Broad Institute Genomics Platform"/>
            <consortium name="The Broad Institute Genome Sequencing Center for Infectious Disease"/>
            <person name="Wu L."/>
            <person name="Ma J."/>
        </authorList>
    </citation>
    <scope>NUCLEOTIDE SEQUENCE [LARGE SCALE GENOMIC DNA]</scope>
    <source>
        <strain evidence="3">KCTC 23984</strain>
    </source>
</reference>
<gene>
    <name evidence="2" type="ORF">ACFS7Z_18705</name>
</gene>
<dbReference type="Proteomes" id="UP001597641">
    <property type="component" value="Unassembled WGS sequence"/>
</dbReference>
<feature type="region of interest" description="Disordered" evidence="1">
    <location>
        <begin position="41"/>
        <end position="60"/>
    </location>
</feature>
<sequence>MNRRDRDRNDYEHDYGRYEGYNRNDEHYHSARNLTDTFEQEYQSHRGGNRHHMDHTYHEGDMGDAYERFRREGRGYGDYSGNQRNDRDRDRYNGGSFSRDSYSSNPDYDRGDRDSSRDYGNMRQRYGTSDRYSSSGRDDYRRGRNDRENYFGEGDYDRSSRYSGRDYNSGTGYSGSSGTRGRYESDRDSSGDSWLDSNRRSYLQDRYY</sequence>
<accession>A0ABW6BZH3</accession>
<feature type="region of interest" description="Disordered" evidence="1">
    <location>
        <begin position="73"/>
        <end position="208"/>
    </location>
</feature>
<organism evidence="2 3">
    <name type="scientific">Pontibacter toksunensis</name>
    <dbReference type="NCBI Taxonomy" id="1332631"/>
    <lineage>
        <taxon>Bacteria</taxon>
        <taxon>Pseudomonadati</taxon>
        <taxon>Bacteroidota</taxon>
        <taxon>Cytophagia</taxon>
        <taxon>Cytophagales</taxon>
        <taxon>Hymenobacteraceae</taxon>
        <taxon>Pontibacter</taxon>
    </lineage>
</organism>
<protein>
    <recommendedName>
        <fullName evidence="4">SWFGD domain-containing protein</fullName>
    </recommendedName>
</protein>
<feature type="compositionally biased region" description="Basic and acidic residues" evidence="1">
    <location>
        <begin position="181"/>
        <end position="190"/>
    </location>
</feature>
<feature type="compositionally biased region" description="Low complexity" evidence="1">
    <location>
        <begin position="125"/>
        <end position="135"/>
    </location>
</feature>
<evidence type="ECO:0000313" key="2">
    <source>
        <dbReference type="EMBL" id="MFD3002409.1"/>
    </source>
</evidence>
<evidence type="ECO:0008006" key="4">
    <source>
        <dbReference type="Google" id="ProtNLM"/>
    </source>
</evidence>
<proteinExistence type="predicted"/>
<evidence type="ECO:0000313" key="3">
    <source>
        <dbReference type="Proteomes" id="UP001597641"/>
    </source>
</evidence>
<dbReference type="EMBL" id="JBHUOX010000016">
    <property type="protein sequence ID" value="MFD3002409.1"/>
    <property type="molecule type" value="Genomic_DNA"/>
</dbReference>
<feature type="compositionally biased region" description="Basic and acidic residues" evidence="1">
    <location>
        <begin position="107"/>
        <end position="117"/>
    </location>
</feature>
<comment type="caution">
    <text evidence="2">The sequence shown here is derived from an EMBL/GenBank/DDBJ whole genome shotgun (WGS) entry which is preliminary data.</text>
</comment>
<evidence type="ECO:0000256" key="1">
    <source>
        <dbReference type="SAM" id="MobiDB-lite"/>
    </source>
</evidence>
<keyword evidence="3" id="KW-1185">Reference proteome</keyword>
<feature type="compositionally biased region" description="Basic and acidic residues" evidence="1">
    <location>
        <begin position="136"/>
        <end position="164"/>
    </location>
</feature>